<dbReference type="InterPro" id="IPR051486">
    <property type="entry name" value="Hcy_S-methyltransferase"/>
</dbReference>
<keyword evidence="1 5" id="KW-0489">Methyltransferase</keyword>
<keyword evidence="4 5" id="KW-0862">Zinc</keyword>
<keyword evidence="8" id="KW-1185">Reference proteome</keyword>
<feature type="binding site" evidence="5">
    <location>
        <position position="298"/>
    </location>
    <ligand>
        <name>Zn(2+)</name>
        <dbReference type="ChEBI" id="CHEBI:29105"/>
    </ligand>
</feature>
<evidence type="ECO:0000313" key="7">
    <source>
        <dbReference type="EMBL" id="MDN0075251.1"/>
    </source>
</evidence>
<evidence type="ECO:0000259" key="6">
    <source>
        <dbReference type="PROSITE" id="PS50970"/>
    </source>
</evidence>
<evidence type="ECO:0000256" key="4">
    <source>
        <dbReference type="ARBA" id="ARBA00022833"/>
    </source>
</evidence>
<reference evidence="7" key="1">
    <citation type="submission" date="2023-06" db="EMBL/GenBank/DDBJ databases">
        <authorList>
            <person name="Zhang S."/>
        </authorList>
    </citation>
    <scope>NUCLEOTIDE SEQUENCE</scope>
    <source>
        <strain evidence="7">SG2303</strain>
    </source>
</reference>
<dbReference type="PANTHER" id="PTHR46015:SF1">
    <property type="entry name" value="HOMOCYSTEINE S-METHYLTRANSFERASE-LIKE ISOFORM 1"/>
    <property type="match status" value="1"/>
</dbReference>
<evidence type="ECO:0000313" key="8">
    <source>
        <dbReference type="Proteomes" id="UP001168540"/>
    </source>
</evidence>
<dbReference type="InterPro" id="IPR003726">
    <property type="entry name" value="HCY_dom"/>
</dbReference>
<dbReference type="InterPro" id="IPR036589">
    <property type="entry name" value="HCY_dom_sf"/>
</dbReference>
<dbReference type="PROSITE" id="PS50970">
    <property type="entry name" value="HCY"/>
    <property type="match status" value="1"/>
</dbReference>
<feature type="binding site" evidence="5">
    <location>
        <position position="299"/>
    </location>
    <ligand>
        <name>Zn(2+)</name>
        <dbReference type="ChEBI" id="CHEBI:29105"/>
    </ligand>
</feature>
<dbReference type="RefSeq" id="WP_289829852.1">
    <property type="nucleotide sequence ID" value="NZ_JAUEDK010000015.1"/>
</dbReference>
<keyword evidence="3 5" id="KW-0479">Metal-binding</keyword>
<name>A0ABT7XNA3_9NEIS</name>
<dbReference type="Proteomes" id="UP001168540">
    <property type="component" value="Unassembled WGS sequence"/>
</dbReference>
<dbReference type="InterPro" id="IPR017226">
    <property type="entry name" value="BHMT-like"/>
</dbReference>
<comment type="cofactor">
    <cofactor evidence="5">
        <name>Zn(2+)</name>
        <dbReference type="ChEBI" id="CHEBI:29105"/>
    </cofactor>
</comment>
<feature type="domain" description="Hcy-binding" evidence="6">
    <location>
        <begin position="5"/>
        <end position="313"/>
    </location>
</feature>
<dbReference type="PANTHER" id="PTHR46015">
    <property type="entry name" value="ZGC:172121"/>
    <property type="match status" value="1"/>
</dbReference>
<gene>
    <name evidence="7" type="primary">mmuM</name>
    <name evidence="7" type="ORF">QU481_10150</name>
</gene>
<keyword evidence="2 5" id="KW-0808">Transferase</keyword>
<proteinExistence type="predicted"/>
<accession>A0ABT7XNA3</accession>
<dbReference type="GO" id="GO:0032259">
    <property type="term" value="P:methylation"/>
    <property type="evidence" value="ECO:0007669"/>
    <property type="project" value="UniProtKB-KW"/>
</dbReference>
<dbReference type="Gene3D" id="3.20.20.330">
    <property type="entry name" value="Homocysteine-binding-like domain"/>
    <property type="match status" value="1"/>
</dbReference>
<dbReference type="PIRSF" id="PIRSF037505">
    <property type="entry name" value="Betaine_HMT"/>
    <property type="match status" value="1"/>
</dbReference>
<feature type="binding site" evidence="5">
    <location>
        <position position="233"/>
    </location>
    <ligand>
        <name>Zn(2+)</name>
        <dbReference type="ChEBI" id="CHEBI:29105"/>
    </ligand>
</feature>
<evidence type="ECO:0000256" key="2">
    <source>
        <dbReference type="ARBA" id="ARBA00022679"/>
    </source>
</evidence>
<dbReference type="GO" id="GO:0008168">
    <property type="term" value="F:methyltransferase activity"/>
    <property type="evidence" value="ECO:0007669"/>
    <property type="project" value="UniProtKB-KW"/>
</dbReference>
<evidence type="ECO:0000256" key="1">
    <source>
        <dbReference type="ARBA" id="ARBA00022603"/>
    </source>
</evidence>
<protein>
    <submittedName>
        <fullName evidence="7">Homocysteine S-methyltransferase</fullName>
        <ecNumber evidence="7">2.1.1.10</ecNumber>
    </submittedName>
</protein>
<dbReference type="EMBL" id="JAUEDK010000015">
    <property type="protein sequence ID" value="MDN0075251.1"/>
    <property type="molecule type" value="Genomic_DNA"/>
</dbReference>
<dbReference type="SUPFAM" id="SSF82282">
    <property type="entry name" value="Homocysteine S-methyltransferase"/>
    <property type="match status" value="1"/>
</dbReference>
<dbReference type="Pfam" id="PF02574">
    <property type="entry name" value="S-methyl_trans"/>
    <property type="match status" value="1"/>
</dbReference>
<organism evidence="7 8">
    <name type="scientific">Crenobacter oryzisoli</name>
    <dbReference type="NCBI Taxonomy" id="3056844"/>
    <lineage>
        <taxon>Bacteria</taxon>
        <taxon>Pseudomonadati</taxon>
        <taxon>Pseudomonadota</taxon>
        <taxon>Betaproteobacteria</taxon>
        <taxon>Neisseriales</taxon>
        <taxon>Neisseriaceae</taxon>
        <taxon>Crenobacter</taxon>
    </lineage>
</organism>
<evidence type="ECO:0000256" key="3">
    <source>
        <dbReference type="ARBA" id="ARBA00022723"/>
    </source>
</evidence>
<comment type="caution">
    <text evidence="7">The sequence shown here is derived from an EMBL/GenBank/DDBJ whole genome shotgun (WGS) entry which is preliminary data.</text>
</comment>
<sequence length="321" mass="34782">MSLDPLLAPFLKRQHVLVLDGALASELERRGADLADPLWSARLLIEQPALIRDVHRDYFRAGADVATSASYQASFAGFARRGLSDEEAEALLHLSVTLAREARDDFWADPANREGRLRPLVAASVGPYGATLADGSEYRGHYGLSETALMDFHRPRLAALLAAGPDLLACETLPCPSEARALARLLTEEFPDVRAWLSFSCCDEHHVSEGQPLADCLAELDDCTQLIAVGVNCTAPRHIPPLLQDARQATRKPLLVYPNSGEDYDTVHKCWHGTHDATAFADNARGWAAAGARLIGGCCRTGPTDIHAIAAWARAPHRLGA</sequence>
<dbReference type="NCBIfam" id="NF007020">
    <property type="entry name" value="PRK09485.1"/>
    <property type="match status" value="1"/>
</dbReference>
<evidence type="ECO:0000256" key="5">
    <source>
        <dbReference type="PROSITE-ProRule" id="PRU00333"/>
    </source>
</evidence>
<dbReference type="EC" id="2.1.1.10" evidence="7"/>